<protein>
    <submittedName>
        <fullName evidence="2">Uncharacterized protein</fullName>
    </submittedName>
</protein>
<evidence type="ECO:0000256" key="1">
    <source>
        <dbReference type="SAM" id="MobiDB-lite"/>
    </source>
</evidence>
<name>A0A482XEW1_LAOST</name>
<dbReference type="AlphaFoldDB" id="A0A482XEW1"/>
<evidence type="ECO:0000313" key="3">
    <source>
        <dbReference type="Proteomes" id="UP000291343"/>
    </source>
</evidence>
<dbReference type="InParanoid" id="A0A482XEW1"/>
<feature type="region of interest" description="Disordered" evidence="1">
    <location>
        <begin position="108"/>
        <end position="134"/>
    </location>
</feature>
<dbReference type="EMBL" id="QKKF02011778">
    <property type="protein sequence ID" value="RZF44019.1"/>
    <property type="molecule type" value="Genomic_DNA"/>
</dbReference>
<comment type="caution">
    <text evidence="2">The sequence shown here is derived from an EMBL/GenBank/DDBJ whole genome shotgun (WGS) entry which is preliminary data.</text>
</comment>
<proteinExistence type="predicted"/>
<organism evidence="2 3">
    <name type="scientific">Laodelphax striatellus</name>
    <name type="common">Small brown planthopper</name>
    <name type="synonym">Delphax striatella</name>
    <dbReference type="NCBI Taxonomy" id="195883"/>
    <lineage>
        <taxon>Eukaryota</taxon>
        <taxon>Metazoa</taxon>
        <taxon>Ecdysozoa</taxon>
        <taxon>Arthropoda</taxon>
        <taxon>Hexapoda</taxon>
        <taxon>Insecta</taxon>
        <taxon>Pterygota</taxon>
        <taxon>Neoptera</taxon>
        <taxon>Paraneoptera</taxon>
        <taxon>Hemiptera</taxon>
        <taxon>Auchenorrhyncha</taxon>
        <taxon>Fulgoroidea</taxon>
        <taxon>Delphacidae</taxon>
        <taxon>Criomorphinae</taxon>
        <taxon>Laodelphax</taxon>
    </lineage>
</organism>
<sequence>MEKWGEEGKKKEKKFEKQHMMKIDFDNDDDDVLGNFCDLPPFQTGYVWCGRILCKNKVTNTNVGETLNLGGIDVLRNGFQETKLQKMSISALGTLRILCKNKVKNMSEGEVEEKEHNDDNDHDEEEKETKKKETTNKDEILVKWKIGMAETRKKKGTMRPI</sequence>
<keyword evidence="3" id="KW-1185">Reference proteome</keyword>
<accession>A0A482XEW1</accession>
<gene>
    <name evidence="2" type="ORF">LSTR_LSTR007291</name>
</gene>
<evidence type="ECO:0000313" key="2">
    <source>
        <dbReference type="EMBL" id="RZF44019.1"/>
    </source>
</evidence>
<dbReference type="Proteomes" id="UP000291343">
    <property type="component" value="Unassembled WGS sequence"/>
</dbReference>
<reference evidence="2 3" key="1">
    <citation type="journal article" date="2017" name="Gigascience">
        <title>Genome sequence of the small brown planthopper, Laodelphax striatellus.</title>
        <authorList>
            <person name="Zhu J."/>
            <person name="Jiang F."/>
            <person name="Wang X."/>
            <person name="Yang P."/>
            <person name="Bao Y."/>
            <person name="Zhao W."/>
            <person name="Wang W."/>
            <person name="Lu H."/>
            <person name="Wang Q."/>
            <person name="Cui N."/>
            <person name="Li J."/>
            <person name="Chen X."/>
            <person name="Luo L."/>
            <person name="Yu J."/>
            <person name="Kang L."/>
            <person name="Cui F."/>
        </authorList>
    </citation>
    <scope>NUCLEOTIDE SEQUENCE [LARGE SCALE GENOMIC DNA]</scope>
    <source>
        <strain evidence="2">Lst14</strain>
    </source>
</reference>